<keyword evidence="2" id="KW-1185">Reference proteome</keyword>
<sequence length="66" mass="8026">MENARNNTYVYPPVNRSWRTRFRLSEILLFLHLSTYRPHHRMAFFTCLQRGFPNLRRGIFPMGDII</sequence>
<comment type="caution">
    <text evidence="1">The sequence shown here is derived from an EMBL/GenBank/DDBJ whole genome shotgun (WGS) entry which is preliminary data.</text>
</comment>
<name>A0A7J6WZT2_THATH</name>
<reference evidence="1 2" key="1">
    <citation type="submission" date="2020-06" db="EMBL/GenBank/DDBJ databases">
        <title>Transcriptomic and genomic resources for Thalictrum thalictroides and T. hernandezii: Facilitating candidate gene discovery in an emerging model plant lineage.</title>
        <authorList>
            <person name="Arias T."/>
            <person name="Riano-Pachon D.M."/>
            <person name="Di Stilio V.S."/>
        </authorList>
    </citation>
    <scope>NUCLEOTIDE SEQUENCE [LARGE SCALE GENOMIC DNA]</scope>
    <source>
        <strain evidence="2">cv. WT478/WT964</strain>
        <tissue evidence="1">Leaves</tissue>
    </source>
</reference>
<protein>
    <submittedName>
        <fullName evidence="1">Uncharacterized protein</fullName>
    </submittedName>
</protein>
<gene>
    <name evidence="1" type="ORF">FRX31_008787</name>
</gene>
<accession>A0A7J6WZT2</accession>
<evidence type="ECO:0000313" key="2">
    <source>
        <dbReference type="Proteomes" id="UP000554482"/>
    </source>
</evidence>
<organism evidence="1 2">
    <name type="scientific">Thalictrum thalictroides</name>
    <name type="common">Rue-anemone</name>
    <name type="synonym">Anemone thalictroides</name>
    <dbReference type="NCBI Taxonomy" id="46969"/>
    <lineage>
        <taxon>Eukaryota</taxon>
        <taxon>Viridiplantae</taxon>
        <taxon>Streptophyta</taxon>
        <taxon>Embryophyta</taxon>
        <taxon>Tracheophyta</taxon>
        <taxon>Spermatophyta</taxon>
        <taxon>Magnoliopsida</taxon>
        <taxon>Ranunculales</taxon>
        <taxon>Ranunculaceae</taxon>
        <taxon>Thalictroideae</taxon>
        <taxon>Thalictrum</taxon>
    </lineage>
</organism>
<dbReference type="EMBL" id="JABWDY010009183">
    <property type="protein sequence ID" value="KAF5201622.1"/>
    <property type="molecule type" value="Genomic_DNA"/>
</dbReference>
<proteinExistence type="predicted"/>
<dbReference type="AlphaFoldDB" id="A0A7J6WZT2"/>
<dbReference type="Proteomes" id="UP000554482">
    <property type="component" value="Unassembled WGS sequence"/>
</dbReference>
<evidence type="ECO:0000313" key="1">
    <source>
        <dbReference type="EMBL" id="KAF5201622.1"/>
    </source>
</evidence>